<organism evidence="4">
    <name type="scientific">candidate division WOR-3 bacterium</name>
    <dbReference type="NCBI Taxonomy" id="2052148"/>
    <lineage>
        <taxon>Bacteria</taxon>
        <taxon>Bacteria division WOR-3</taxon>
    </lineage>
</organism>
<dbReference type="InterPro" id="IPR029039">
    <property type="entry name" value="Flavoprotein-like_sf"/>
</dbReference>
<dbReference type="SUPFAM" id="SSF52218">
    <property type="entry name" value="Flavoproteins"/>
    <property type="match status" value="1"/>
</dbReference>
<dbReference type="Gene3D" id="3.40.50.360">
    <property type="match status" value="1"/>
</dbReference>
<feature type="domain" description="NADPH-dependent FMN reductase-like" evidence="3">
    <location>
        <begin position="1"/>
        <end position="156"/>
    </location>
</feature>
<dbReference type="InterPro" id="IPR051796">
    <property type="entry name" value="ISF_SsuE-like"/>
</dbReference>
<dbReference type="PANTHER" id="PTHR43278:SF2">
    <property type="entry name" value="IRON-SULFUR FLAVOPROTEIN"/>
    <property type="match status" value="1"/>
</dbReference>
<keyword evidence="1" id="KW-0285">Flavoprotein</keyword>
<dbReference type="PANTHER" id="PTHR43278">
    <property type="entry name" value="NAD(P)H-DEPENDENT FMN-CONTAINING OXIDOREDUCTASE YWQN-RELATED"/>
    <property type="match status" value="1"/>
</dbReference>
<protein>
    <submittedName>
        <fullName evidence="4">Flavodoxin family protein</fullName>
    </submittedName>
</protein>
<dbReference type="EMBL" id="DTLI01000178">
    <property type="protein sequence ID" value="HHS52705.1"/>
    <property type="molecule type" value="Genomic_DNA"/>
</dbReference>
<evidence type="ECO:0000313" key="4">
    <source>
        <dbReference type="EMBL" id="HHS52705.1"/>
    </source>
</evidence>
<reference evidence="4" key="1">
    <citation type="journal article" date="2020" name="mSystems">
        <title>Genome- and Community-Level Interaction Insights into Carbon Utilization and Element Cycling Functions of Hydrothermarchaeota in Hydrothermal Sediment.</title>
        <authorList>
            <person name="Zhou Z."/>
            <person name="Liu Y."/>
            <person name="Xu W."/>
            <person name="Pan J."/>
            <person name="Luo Z.H."/>
            <person name="Li M."/>
        </authorList>
    </citation>
    <scope>NUCLEOTIDE SEQUENCE [LARGE SCALE GENOMIC DNA]</scope>
    <source>
        <strain evidence="4">SpSt-876</strain>
    </source>
</reference>
<dbReference type="Pfam" id="PF03358">
    <property type="entry name" value="FMN_red"/>
    <property type="match status" value="1"/>
</dbReference>
<dbReference type="AlphaFoldDB" id="A0A7C6A9S2"/>
<comment type="caution">
    <text evidence="4">The sequence shown here is derived from an EMBL/GenBank/DDBJ whole genome shotgun (WGS) entry which is preliminary data.</text>
</comment>
<evidence type="ECO:0000256" key="2">
    <source>
        <dbReference type="ARBA" id="ARBA00022643"/>
    </source>
</evidence>
<dbReference type="GO" id="GO:0016491">
    <property type="term" value="F:oxidoreductase activity"/>
    <property type="evidence" value="ECO:0007669"/>
    <property type="project" value="InterPro"/>
</dbReference>
<evidence type="ECO:0000256" key="1">
    <source>
        <dbReference type="ARBA" id="ARBA00022630"/>
    </source>
</evidence>
<dbReference type="InterPro" id="IPR005025">
    <property type="entry name" value="FMN_Rdtase-like_dom"/>
</dbReference>
<proteinExistence type="predicted"/>
<evidence type="ECO:0000259" key="3">
    <source>
        <dbReference type="Pfam" id="PF03358"/>
    </source>
</evidence>
<gene>
    <name evidence="4" type="ORF">ENW73_07575</name>
</gene>
<name>A0A7C6A9S2_UNCW3</name>
<keyword evidence="2" id="KW-0288">FMN</keyword>
<accession>A0A7C6A9S2</accession>
<sequence length="208" mass="23077">MKILGIVGSNRVGGNSYSLLNAIFKTMPKVKTKIIQVAELAIKPCELCFAECAQKPFTCIIKDDFKIILDAMKSADGIIIVCPFYFYVPSKFQTFLERMSCLDYFTLNRHPGTTPFANKPCALITVSASGGSFNGFQMLHHLQEFVLMLKMKLVTTDNWPFIGLSVKSGGIDKGAILKQTAAIKQAKELLKSLIKIAQDNPNPDYDKK</sequence>